<dbReference type="InterPro" id="IPR013757">
    <property type="entry name" value="Topo_IIA_A_a_sf"/>
</dbReference>
<feature type="region of interest" description="Disordered" evidence="9">
    <location>
        <begin position="501"/>
        <end position="521"/>
    </location>
</feature>
<dbReference type="PANTHER" id="PTHR43493:SF5">
    <property type="entry name" value="DNA GYRASE SUBUNIT A, CHLOROPLASTIC_MITOCHONDRIAL"/>
    <property type="match status" value="1"/>
</dbReference>
<evidence type="ECO:0000256" key="6">
    <source>
        <dbReference type="ARBA" id="ARBA00023235"/>
    </source>
</evidence>
<dbReference type="RefSeq" id="WP_192594881.1">
    <property type="nucleotide sequence ID" value="NZ_BAAALJ010000014.1"/>
</dbReference>
<dbReference type="PROSITE" id="PS52040">
    <property type="entry name" value="TOPO_IIA"/>
    <property type="match status" value="1"/>
</dbReference>
<gene>
    <name evidence="11" type="ORF">H4W27_000894</name>
</gene>
<accession>A0ABR9JCW4</accession>
<dbReference type="InterPro" id="IPR050220">
    <property type="entry name" value="Type_II_DNA_Topoisomerases"/>
</dbReference>
<dbReference type="Pfam" id="PF00521">
    <property type="entry name" value="DNA_topoisoIV"/>
    <property type="match status" value="1"/>
</dbReference>
<keyword evidence="12" id="KW-1185">Reference proteome</keyword>
<dbReference type="CDD" id="cd00187">
    <property type="entry name" value="TOP4c"/>
    <property type="match status" value="1"/>
</dbReference>
<comment type="similarity">
    <text evidence="2">Belongs to the type II topoisomerase GyrA/ParC subunit family.</text>
</comment>
<dbReference type="InterPro" id="IPR013758">
    <property type="entry name" value="Topo_IIA_A/C_ab"/>
</dbReference>
<keyword evidence="8" id="KW-0175">Coiled coil</keyword>
<feature type="domain" description="Topo IIA-type catalytic" evidence="10">
    <location>
        <begin position="45"/>
        <end position="511"/>
    </location>
</feature>
<reference evidence="11 12" key="1">
    <citation type="submission" date="2020-10" db="EMBL/GenBank/DDBJ databases">
        <title>Sequencing the genomes of 1000 actinobacteria strains.</title>
        <authorList>
            <person name="Klenk H.-P."/>
        </authorList>
    </citation>
    <scope>NUCLEOTIDE SEQUENCE [LARGE SCALE GENOMIC DNA]</scope>
    <source>
        <strain evidence="11 12">DSM 15666</strain>
    </source>
</reference>
<name>A0ABR9JCW4_9MICC</name>
<keyword evidence="6 7" id="KW-0413">Isomerase</keyword>
<dbReference type="Pfam" id="PF03989">
    <property type="entry name" value="DNA_gyraseA_C"/>
    <property type="match status" value="2"/>
</dbReference>
<dbReference type="InterPro" id="IPR006691">
    <property type="entry name" value="GyrA/parC_rep"/>
</dbReference>
<comment type="catalytic activity">
    <reaction evidence="1 7">
        <text>ATP-dependent breakage, passage and rejoining of double-stranded DNA.</text>
        <dbReference type="EC" id="5.6.2.2"/>
    </reaction>
</comment>
<dbReference type="Gene3D" id="3.90.199.10">
    <property type="entry name" value="Topoisomerase II, domain 5"/>
    <property type="match status" value="1"/>
</dbReference>
<comment type="caution">
    <text evidence="11">The sequence shown here is derived from an EMBL/GenBank/DDBJ whole genome shotgun (WGS) entry which is preliminary data.</text>
</comment>
<evidence type="ECO:0000259" key="10">
    <source>
        <dbReference type="PROSITE" id="PS52040"/>
    </source>
</evidence>
<evidence type="ECO:0000256" key="3">
    <source>
        <dbReference type="ARBA" id="ARBA00012895"/>
    </source>
</evidence>
<dbReference type="PANTHER" id="PTHR43493">
    <property type="entry name" value="DNA GYRASE/TOPOISOMERASE SUBUNIT A"/>
    <property type="match status" value="1"/>
</dbReference>
<dbReference type="InterPro" id="IPR035516">
    <property type="entry name" value="Gyrase/topoIV_suA_C"/>
</dbReference>
<evidence type="ECO:0000256" key="1">
    <source>
        <dbReference type="ARBA" id="ARBA00000185"/>
    </source>
</evidence>
<evidence type="ECO:0000256" key="5">
    <source>
        <dbReference type="ARBA" id="ARBA00023125"/>
    </source>
</evidence>
<dbReference type="GO" id="GO:0003918">
    <property type="term" value="F:DNA topoisomerase type II (double strand cut, ATP-hydrolyzing) activity"/>
    <property type="evidence" value="ECO:0007669"/>
    <property type="project" value="UniProtKB-EC"/>
</dbReference>
<dbReference type="Proteomes" id="UP000643525">
    <property type="component" value="Unassembled WGS sequence"/>
</dbReference>
<evidence type="ECO:0000256" key="4">
    <source>
        <dbReference type="ARBA" id="ARBA00023029"/>
    </source>
</evidence>
<organism evidence="11 12">
    <name type="scientific">Nesterenkonia lutea</name>
    <dbReference type="NCBI Taxonomy" id="272919"/>
    <lineage>
        <taxon>Bacteria</taxon>
        <taxon>Bacillati</taxon>
        <taxon>Actinomycetota</taxon>
        <taxon>Actinomycetes</taxon>
        <taxon>Micrococcales</taxon>
        <taxon>Micrococcaceae</taxon>
        <taxon>Nesterenkonia</taxon>
    </lineage>
</organism>
<protein>
    <recommendedName>
        <fullName evidence="3">DNA topoisomerase (ATP-hydrolyzing)</fullName>
        <ecNumber evidence="3">5.6.2.2</ecNumber>
    </recommendedName>
</protein>
<feature type="coiled-coil region" evidence="8">
    <location>
        <begin position="440"/>
        <end position="474"/>
    </location>
</feature>
<evidence type="ECO:0000313" key="12">
    <source>
        <dbReference type="Proteomes" id="UP000643525"/>
    </source>
</evidence>
<dbReference type="Gene3D" id="1.10.268.10">
    <property type="entry name" value="Topoisomerase, domain 3"/>
    <property type="match status" value="1"/>
</dbReference>
<dbReference type="InterPro" id="IPR013760">
    <property type="entry name" value="Topo_IIA-like_dom_sf"/>
</dbReference>
<dbReference type="NCBIfam" id="NF004044">
    <property type="entry name" value="PRK05561.1"/>
    <property type="match status" value="1"/>
</dbReference>
<keyword evidence="4 7" id="KW-0799">Topoisomerase</keyword>
<dbReference type="SMART" id="SM00434">
    <property type="entry name" value="TOP4c"/>
    <property type="match status" value="1"/>
</dbReference>
<feature type="compositionally biased region" description="Low complexity" evidence="9">
    <location>
        <begin position="502"/>
        <end position="521"/>
    </location>
</feature>
<dbReference type="Gene3D" id="3.30.1360.40">
    <property type="match status" value="1"/>
</dbReference>
<evidence type="ECO:0000256" key="2">
    <source>
        <dbReference type="ARBA" id="ARBA00008263"/>
    </source>
</evidence>
<dbReference type="InterPro" id="IPR002205">
    <property type="entry name" value="Topo_IIA_dom_A"/>
</dbReference>
<dbReference type="EMBL" id="JADBED010000001">
    <property type="protein sequence ID" value="MBE1523776.1"/>
    <property type="molecule type" value="Genomic_DNA"/>
</dbReference>
<dbReference type="SUPFAM" id="SSF56719">
    <property type="entry name" value="Type II DNA topoisomerase"/>
    <property type="match status" value="1"/>
</dbReference>
<evidence type="ECO:0000313" key="11">
    <source>
        <dbReference type="EMBL" id="MBE1523776.1"/>
    </source>
</evidence>
<keyword evidence="5 7" id="KW-0238">DNA-binding</keyword>
<sequence>MARRSKSAEIPPVTPEENIIDIDVSAEMETSFLEYAYSVIYSRALPDARDGLKPVQRRILYMMADMGLRPEKGHVKSARVVGEVMGKLHPHGDAAIYDALVRMAQSFALRLPLVDGHGNFGSLDDGPAAPRYTEARMTAAALSMTADLDEDVVDFEPNYDNQLTQPGVLPSAFPNLLVNGASGIAVGMATNMAPHNMREVINGAKHLILNPEATVEDLMVHIPGPDLPSGGRIVGLDGIRDAYRTGRGSFKTRAKVSIEQVSARKTGIVVTQLPYMVGPEKVIEKIKDAVQAKKLTGISDVLDLTDRKHGLRMIIELKAGFNPQAVLAQLYRQTPLEDSFGINNVALVQGQPRTLGLLEMLQVYVDHRLNVVRRRSAYRLRKRQARLHLVEGLLVAILDIDEVIQVIRAAEDTASARERLIAIFDLSQLQADHILELRLRQLTRYSALELEQEKQRLEEEIAELEAILGSEQRLRGLVADELDEVAAKYGDDRRTELLDAEAAPAAATAPSPSGPAAGSTSLQIPDAPCWAVLSSSGQLARTTERGALVHPTRRSRHDALTSAVATTARGEIGAVTSSGRMIRVPVVDMPAVEMSSGGVNLTHGVKAREFLHLEKNEELLAFVPLDAVIALGTAQGRVKRVNPEYPLNRDDWEVVALKGEGRAQDRVVNVAVAGDEDHLCFITAGAQLLHFPAGLVRAQGRTAAGMLGIKLAEGDTVVGFSVVPARAVAGQDAPEGAAQGADADGRDQHDVSQALVVTLAAGDTPLEGFESGSIKLTDFAEFPAKGRGTAGVRSHRFMRGEDRLRLGWAGIGPALGAARNGTARNLPSEMAQRDASGIPLERAVDAVAPSPETLNLNPAQRS</sequence>
<proteinExistence type="inferred from homology"/>
<evidence type="ECO:0000256" key="8">
    <source>
        <dbReference type="SAM" id="Coils"/>
    </source>
</evidence>
<dbReference type="EC" id="5.6.2.2" evidence="3"/>
<evidence type="ECO:0000256" key="9">
    <source>
        <dbReference type="SAM" id="MobiDB-lite"/>
    </source>
</evidence>
<dbReference type="Gene3D" id="2.120.10.90">
    <property type="entry name" value="DNA gyrase/topoisomerase IV, subunit A, C-terminal"/>
    <property type="match status" value="1"/>
</dbReference>
<feature type="active site" description="O-(5'-phospho-DNA)-tyrosine intermediate" evidence="7">
    <location>
        <position position="132"/>
    </location>
</feature>
<evidence type="ECO:0000256" key="7">
    <source>
        <dbReference type="PROSITE-ProRule" id="PRU01384"/>
    </source>
</evidence>
<dbReference type="SUPFAM" id="SSF101904">
    <property type="entry name" value="GyrA/ParC C-terminal domain-like"/>
    <property type="match status" value="1"/>
</dbReference>